<feature type="domain" description="Lipocalin/cytosolic fatty-acid binding" evidence="3">
    <location>
        <begin position="41"/>
        <end position="182"/>
    </location>
</feature>
<protein>
    <recommendedName>
        <fullName evidence="2">Outer membrane lipoprotein Blc</fullName>
    </recommendedName>
</protein>
<dbReference type="Proteomes" id="UP001629392">
    <property type="component" value="Unassembled WGS sequence"/>
</dbReference>
<keyword evidence="2" id="KW-0998">Cell outer membrane</keyword>
<keyword evidence="2" id="KW-0449">Lipoprotein</keyword>
<reference evidence="4 5" key="1">
    <citation type="journal article" date="2024" name="Chem. Sci.">
        <title>Discovery of megapolipeptins by genome mining of a Burkholderiales bacteria collection.</title>
        <authorList>
            <person name="Paulo B.S."/>
            <person name="Recchia M.J.J."/>
            <person name="Lee S."/>
            <person name="Fergusson C.H."/>
            <person name="Romanowski S.B."/>
            <person name="Hernandez A."/>
            <person name="Krull N."/>
            <person name="Liu D.Y."/>
            <person name="Cavanagh H."/>
            <person name="Bos A."/>
            <person name="Gray C.A."/>
            <person name="Murphy B.T."/>
            <person name="Linington R.G."/>
            <person name="Eustaquio A.S."/>
        </authorList>
    </citation>
    <scope>NUCLEOTIDE SEQUENCE [LARGE SCALE GENOMIC DNA]</scope>
    <source>
        <strain evidence="4 5">RL17-350-BIC-E</strain>
    </source>
</reference>
<dbReference type="InterPro" id="IPR012674">
    <property type="entry name" value="Calycin"/>
</dbReference>
<dbReference type="PANTHER" id="PTHR10612:SF34">
    <property type="entry name" value="APOLIPOPROTEIN D"/>
    <property type="match status" value="1"/>
</dbReference>
<proteinExistence type="inferred from homology"/>
<comment type="subcellular location">
    <subcellularLocation>
        <location evidence="2">Cell outer membrane</location>
    </subcellularLocation>
</comment>
<dbReference type="PANTHER" id="PTHR10612">
    <property type="entry name" value="APOLIPOPROTEIN D"/>
    <property type="match status" value="1"/>
</dbReference>
<keyword evidence="2" id="KW-0732">Signal</keyword>
<dbReference type="EMBL" id="JAQQCL010000026">
    <property type="protein sequence ID" value="MFM0720050.1"/>
    <property type="molecule type" value="Genomic_DNA"/>
</dbReference>
<name>A0ABW9ELX6_9BURK</name>
<dbReference type="Pfam" id="PF08212">
    <property type="entry name" value="Lipocalin_2"/>
    <property type="match status" value="1"/>
</dbReference>
<dbReference type="CDD" id="cd19438">
    <property type="entry name" value="lipocalin_Blc-like"/>
    <property type="match status" value="1"/>
</dbReference>
<comment type="function">
    <text evidence="2">Involved in the storage or transport of lipids necessary for membrane maintenance under stressful conditions. Displays a binding preference for lysophospholipids.</text>
</comment>
<dbReference type="InterPro" id="IPR047202">
    <property type="entry name" value="Lipocalin_Blc-like_dom"/>
</dbReference>
<dbReference type="InterPro" id="IPR022271">
    <property type="entry name" value="Lipocalin_ApoD"/>
</dbReference>
<feature type="chain" id="PRO_5045015328" description="Outer membrane lipoprotein Blc" evidence="2">
    <location>
        <begin position="20"/>
        <end position="193"/>
    </location>
</feature>
<keyword evidence="2" id="KW-0472">Membrane</keyword>
<gene>
    <name evidence="4" type="ORF">PQQ73_27400</name>
</gene>
<dbReference type="InterPro" id="IPR000566">
    <property type="entry name" value="Lipocln_cytosolic_FA-bd_dom"/>
</dbReference>
<keyword evidence="2" id="KW-0446">Lipid-binding</keyword>
<keyword evidence="5" id="KW-1185">Reference proteome</keyword>
<dbReference type="RefSeq" id="WP_408147702.1">
    <property type="nucleotide sequence ID" value="NZ_JAQQCJ010000014.1"/>
</dbReference>
<comment type="caution">
    <text evidence="4">The sequence shown here is derived from an EMBL/GenBank/DDBJ whole genome shotgun (WGS) entry which is preliminary data.</text>
</comment>
<accession>A0ABW9ELX6</accession>
<dbReference type="InterPro" id="IPR022272">
    <property type="entry name" value="Lipocalin_CS"/>
</dbReference>
<evidence type="ECO:0000259" key="3">
    <source>
        <dbReference type="Pfam" id="PF08212"/>
    </source>
</evidence>
<dbReference type="PROSITE" id="PS00213">
    <property type="entry name" value="LIPOCALIN"/>
    <property type="match status" value="1"/>
</dbReference>
<evidence type="ECO:0000313" key="4">
    <source>
        <dbReference type="EMBL" id="MFM0720050.1"/>
    </source>
</evidence>
<organism evidence="4 5">
    <name type="scientific">Paraburkholderia strydomiana</name>
    <dbReference type="NCBI Taxonomy" id="1245417"/>
    <lineage>
        <taxon>Bacteria</taxon>
        <taxon>Pseudomonadati</taxon>
        <taxon>Pseudomonadota</taxon>
        <taxon>Betaproteobacteria</taxon>
        <taxon>Burkholderiales</taxon>
        <taxon>Burkholderiaceae</taxon>
        <taxon>Paraburkholderia</taxon>
    </lineage>
</organism>
<sequence length="193" mass="21360">MSKSIACLAALLVCLTGCAHDPTAAPQEQARRPACVAGPPIDLQRYMGRWFVIAETPYLGERDYVGSYDEWTLRADGKIEDRYLGRRHGFDQPVTGSHFVAKVVSGTGNTTWRVGLIWPFEVVVVTAYVDPGYRYTIRCMADGNMVWLLARAPTMDEATYSDMLARLAAMGYAPELLHRVAQDAGQIGRPGFQ</sequence>
<dbReference type="Gene3D" id="2.40.128.20">
    <property type="match status" value="1"/>
</dbReference>
<evidence type="ECO:0000256" key="1">
    <source>
        <dbReference type="ARBA" id="ARBA00006889"/>
    </source>
</evidence>
<feature type="signal peptide" evidence="2">
    <location>
        <begin position="1"/>
        <end position="19"/>
    </location>
</feature>
<evidence type="ECO:0000256" key="2">
    <source>
        <dbReference type="PIRNR" id="PIRNR036893"/>
    </source>
</evidence>
<comment type="similarity">
    <text evidence="1 2">Belongs to the calycin superfamily. Lipocalin family.</text>
</comment>
<comment type="subunit">
    <text evidence="2">Homodimer.</text>
</comment>
<dbReference type="SUPFAM" id="SSF50814">
    <property type="entry name" value="Lipocalins"/>
    <property type="match status" value="1"/>
</dbReference>
<dbReference type="PIRSF" id="PIRSF036893">
    <property type="entry name" value="Lipocalin_ApoD"/>
    <property type="match status" value="1"/>
</dbReference>
<evidence type="ECO:0000313" key="5">
    <source>
        <dbReference type="Proteomes" id="UP001629392"/>
    </source>
</evidence>